<feature type="domain" description="DUF1559" evidence="3">
    <location>
        <begin position="38"/>
        <end position="83"/>
    </location>
</feature>
<dbReference type="InterPro" id="IPR011453">
    <property type="entry name" value="DUF1559"/>
</dbReference>
<keyword evidence="2" id="KW-0812">Transmembrane</keyword>
<evidence type="ECO:0000259" key="3">
    <source>
        <dbReference type="Pfam" id="PF07596"/>
    </source>
</evidence>
<dbReference type="SUPFAM" id="SSF54523">
    <property type="entry name" value="Pili subunits"/>
    <property type="match status" value="1"/>
</dbReference>
<evidence type="ECO:0000313" key="4">
    <source>
        <dbReference type="EMBL" id="MFA9478953.1"/>
    </source>
</evidence>
<comment type="caution">
    <text evidence="4">The sequence shown here is derived from an EMBL/GenBank/DDBJ whole genome shotgun (WGS) entry which is preliminary data.</text>
</comment>
<sequence>MPKAPRYICKHAFTLIELLVVISIIAILIAILLPALSSARDSARTISCASNLRQIGLAFMMYRDDHDDYLPWTYSPGGIVWATGHLGPYVGLQPPRNTDEANEYGRQGVFECPEDPTDFNSIYSQYDLRATFQPSYGMNQRLAGRDVSQRPETPNHLLVADSGHTWENGGSSYLLRNDSSLFHVYPRHGSQRVANLLWVGGHVTTRSDVPEINASGSRIWSYYNRNNDPAFD</sequence>
<dbReference type="EMBL" id="JBGUBD010000006">
    <property type="protein sequence ID" value="MFA9478953.1"/>
    <property type="molecule type" value="Genomic_DNA"/>
</dbReference>
<keyword evidence="2" id="KW-1133">Transmembrane helix</keyword>
<dbReference type="InterPro" id="IPR000983">
    <property type="entry name" value="Bac_GSPG_pilin"/>
</dbReference>
<dbReference type="Proteomes" id="UP001575105">
    <property type="component" value="Unassembled WGS sequence"/>
</dbReference>
<organism evidence="4 5">
    <name type="scientific">Natronomicrosphaera hydrolytica</name>
    <dbReference type="NCBI Taxonomy" id="3242702"/>
    <lineage>
        <taxon>Bacteria</taxon>
        <taxon>Pseudomonadati</taxon>
        <taxon>Planctomycetota</taxon>
        <taxon>Phycisphaerae</taxon>
        <taxon>Phycisphaerales</taxon>
        <taxon>Phycisphaeraceae</taxon>
        <taxon>Natronomicrosphaera</taxon>
    </lineage>
</organism>
<evidence type="ECO:0000256" key="2">
    <source>
        <dbReference type="SAM" id="Phobius"/>
    </source>
</evidence>
<dbReference type="RefSeq" id="WP_425345872.1">
    <property type="nucleotide sequence ID" value="NZ_JBGUBD010000006.1"/>
</dbReference>
<feature type="transmembrane region" description="Helical" evidence="2">
    <location>
        <begin position="12"/>
        <end position="36"/>
    </location>
</feature>
<accession>A0ABV4U7I9</accession>
<evidence type="ECO:0000313" key="5">
    <source>
        <dbReference type="Proteomes" id="UP001575105"/>
    </source>
</evidence>
<dbReference type="PRINTS" id="PR00813">
    <property type="entry name" value="BCTERIALGSPG"/>
</dbReference>
<dbReference type="PANTHER" id="PTHR30093:SF2">
    <property type="entry name" value="TYPE II SECRETION SYSTEM PROTEIN H"/>
    <property type="match status" value="1"/>
</dbReference>
<keyword evidence="1" id="KW-0488">Methylation</keyword>
<dbReference type="Gene3D" id="3.30.700.10">
    <property type="entry name" value="Glycoprotein, Type 4 Pilin"/>
    <property type="match status" value="1"/>
</dbReference>
<dbReference type="NCBIfam" id="TIGR02532">
    <property type="entry name" value="IV_pilin_GFxxxE"/>
    <property type="match status" value="1"/>
</dbReference>
<dbReference type="PANTHER" id="PTHR30093">
    <property type="entry name" value="GENERAL SECRETION PATHWAY PROTEIN G"/>
    <property type="match status" value="1"/>
</dbReference>
<reference evidence="4 5" key="1">
    <citation type="submission" date="2024-08" db="EMBL/GenBank/DDBJ databases">
        <title>Whole-genome sequencing of halo(alkali)philic microorganisms from hypersaline lakes.</title>
        <authorList>
            <person name="Sorokin D.Y."/>
            <person name="Merkel A.Y."/>
            <person name="Messina E."/>
            <person name="Yakimov M."/>
        </authorList>
    </citation>
    <scope>NUCLEOTIDE SEQUENCE [LARGE SCALE GENOMIC DNA]</scope>
    <source>
        <strain evidence="4 5">AB-hyl4</strain>
    </source>
</reference>
<protein>
    <submittedName>
        <fullName evidence="4">Type II secretion system protein</fullName>
    </submittedName>
</protein>
<proteinExistence type="predicted"/>
<dbReference type="Pfam" id="PF07963">
    <property type="entry name" value="N_methyl"/>
    <property type="match status" value="1"/>
</dbReference>
<gene>
    <name evidence="4" type="ORF">ACERK3_11720</name>
</gene>
<dbReference type="InterPro" id="IPR012902">
    <property type="entry name" value="N_methyl_site"/>
</dbReference>
<evidence type="ECO:0000256" key="1">
    <source>
        <dbReference type="ARBA" id="ARBA00022481"/>
    </source>
</evidence>
<keyword evidence="5" id="KW-1185">Reference proteome</keyword>
<dbReference type="Pfam" id="PF07596">
    <property type="entry name" value="SBP_bac_10"/>
    <property type="match status" value="1"/>
</dbReference>
<dbReference type="InterPro" id="IPR045584">
    <property type="entry name" value="Pilin-like"/>
</dbReference>
<keyword evidence="2" id="KW-0472">Membrane</keyword>
<name>A0ABV4U7I9_9BACT</name>